<evidence type="ECO:0008006" key="3">
    <source>
        <dbReference type="Google" id="ProtNLM"/>
    </source>
</evidence>
<reference evidence="2" key="1">
    <citation type="journal article" date="2019" name="Int. J. Syst. Evol. Microbiol.">
        <title>The Global Catalogue of Microorganisms (GCM) 10K type strain sequencing project: providing services to taxonomists for standard genome sequencing and annotation.</title>
        <authorList>
            <consortium name="The Broad Institute Genomics Platform"/>
            <consortium name="The Broad Institute Genome Sequencing Center for Infectious Disease"/>
            <person name="Wu L."/>
            <person name="Ma J."/>
        </authorList>
    </citation>
    <scope>NUCLEOTIDE SEQUENCE [LARGE SCALE GENOMIC DNA]</scope>
    <source>
        <strain evidence="2">KCTC 22280</strain>
    </source>
</reference>
<accession>A0ABQ3B9Q1</accession>
<organism evidence="1 2">
    <name type="scientific">Marinobacter zhanjiangensis</name>
    <dbReference type="NCBI Taxonomy" id="578215"/>
    <lineage>
        <taxon>Bacteria</taxon>
        <taxon>Pseudomonadati</taxon>
        <taxon>Pseudomonadota</taxon>
        <taxon>Gammaproteobacteria</taxon>
        <taxon>Pseudomonadales</taxon>
        <taxon>Marinobacteraceae</taxon>
        <taxon>Marinobacter</taxon>
    </lineage>
</organism>
<dbReference type="Proteomes" id="UP000601597">
    <property type="component" value="Unassembled WGS sequence"/>
</dbReference>
<proteinExistence type="predicted"/>
<comment type="caution">
    <text evidence="1">The sequence shown here is derived from an EMBL/GenBank/DDBJ whole genome shotgun (WGS) entry which is preliminary data.</text>
</comment>
<evidence type="ECO:0000313" key="1">
    <source>
        <dbReference type="EMBL" id="GGY85394.1"/>
    </source>
</evidence>
<protein>
    <recommendedName>
        <fullName evidence="3">Phage terminase small subunit</fullName>
    </recommendedName>
</protein>
<keyword evidence="2" id="KW-1185">Reference proteome</keyword>
<gene>
    <name evidence="1" type="ORF">GCM10007071_35910</name>
</gene>
<evidence type="ECO:0000313" key="2">
    <source>
        <dbReference type="Proteomes" id="UP000601597"/>
    </source>
</evidence>
<name>A0ABQ3B9Q1_9GAMM</name>
<sequence length="134" mass="14598">MARPFEKLPAGAKNHLESMAANGLLSESAAATALGMPLDQFRRVIAEHKPSKEIWDNALAVERDQLLGAMYSRAMEGDTKAAQTLLAVRHGMTEKQPKGASERVSVVFNLPQALDPSEYAKAIQVEQERLPDGN</sequence>
<dbReference type="EMBL" id="BMXV01000010">
    <property type="protein sequence ID" value="GGY85394.1"/>
    <property type="molecule type" value="Genomic_DNA"/>
</dbReference>
<dbReference type="RefSeq" id="WP_189578304.1">
    <property type="nucleotide sequence ID" value="NZ_BMXV01000010.1"/>
</dbReference>